<feature type="domain" description="Nephrocystin-3 TPR-repeats region" evidence="4">
    <location>
        <begin position="34"/>
        <end position="231"/>
    </location>
</feature>
<feature type="repeat" description="TPR" evidence="3">
    <location>
        <begin position="88"/>
        <end position="121"/>
    </location>
</feature>
<organism evidence="5 6">
    <name type="scientific">Mytilus galloprovincialis</name>
    <name type="common">Mediterranean mussel</name>
    <dbReference type="NCBI Taxonomy" id="29158"/>
    <lineage>
        <taxon>Eukaryota</taxon>
        <taxon>Metazoa</taxon>
        <taxon>Spiralia</taxon>
        <taxon>Lophotrochozoa</taxon>
        <taxon>Mollusca</taxon>
        <taxon>Bivalvia</taxon>
        <taxon>Autobranchia</taxon>
        <taxon>Pteriomorphia</taxon>
        <taxon>Mytilida</taxon>
        <taxon>Mytiloidea</taxon>
        <taxon>Mytilidae</taxon>
        <taxon>Mytilinae</taxon>
        <taxon>Mytilus</taxon>
    </lineage>
</organism>
<dbReference type="SUPFAM" id="SSF48452">
    <property type="entry name" value="TPR-like"/>
    <property type="match status" value="1"/>
</dbReference>
<accession>A0A3L5TQM2</accession>
<proteinExistence type="predicted"/>
<evidence type="ECO:0000256" key="2">
    <source>
        <dbReference type="ARBA" id="ARBA00022803"/>
    </source>
</evidence>
<keyword evidence="2 3" id="KW-0802">TPR repeat</keyword>
<dbReference type="AlphaFoldDB" id="A0A3L5TQM2"/>
<name>A0A3L5TQM2_MYTGA</name>
<dbReference type="Gene3D" id="1.25.40.10">
    <property type="entry name" value="Tetratricopeptide repeat domain"/>
    <property type="match status" value="2"/>
</dbReference>
<dbReference type="PANTHER" id="PTHR45641">
    <property type="entry name" value="TETRATRICOPEPTIDE REPEAT PROTEIN (AFU_ORTHOLOGUE AFUA_6G03870)"/>
    <property type="match status" value="1"/>
</dbReference>
<evidence type="ECO:0000256" key="3">
    <source>
        <dbReference type="PROSITE-ProRule" id="PRU00339"/>
    </source>
</evidence>
<feature type="non-terminal residue" evidence="5">
    <location>
        <position position="1"/>
    </location>
</feature>
<evidence type="ECO:0000256" key="1">
    <source>
        <dbReference type="ARBA" id="ARBA00022737"/>
    </source>
</evidence>
<dbReference type="SMR" id="A0A3L5TQM2"/>
<evidence type="ECO:0000313" key="5">
    <source>
        <dbReference type="EMBL" id="OPL21478.1"/>
    </source>
</evidence>
<dbReference type="PANTHER" id="PTHR45641:SF19">
    <property type="entry name" value="NEPHROCYSTIN-3"/>
    <property type="match status" value="1"/>
</dbReference>
<dbReference type="InterPro" id="IPR056885">
    <property type="entry name" value="TPR_NPHP3"/>
</dbReference>
<dbReference type="PROSITE" id="PS50005">
    <property type="entry name" value="TPR"/>
    <property type="match status" value="2"/>
</dbReference>
<reference evidence="5 6" key="1">
    <citation type="journal article" date="2016" name="PLoS ONE">
        <title>A First Insight into the Genome of the Filter-Feeder Mussel Mytilus galloprovincialis.</title>
        <authorList>
            <person name="Murgarella M."/>
            <person name="Puiu D."/>
            <person name="Novoa B."/>
            <person name="Figueras A."/>
            <person name="Posada D."/>
            <person name="Canchaya C."/>
        </authorList>
    </citation>
    <scope>NUCLEOTIDE SEQUENCE [LARGE SCALE GENOMIC DNA]</scope>
    <source>
        <tissue evidence="5">Muscle</tissue>
    </source>
</reference>
<dbReference type="Proteomes" id="UP000266721">
    <property type="component" value="Unassembled WGS sequence"/>
</dbReference>
<evidence type="ECO:0000259" key="4">
    <source>
        <dbReference type="Pfam" id="PF24885"/>
    </source>
</evidence>
<dbReference type="InterPro" id="IPR019734">
    <property type="entry name" value="TPR_rpt"/>
</dbReference>
<feature type="repeat" description="TPR" evidence="3">
    <location>
        <begin position="130"/>
        <end position="163"/>
    </location>
</feature>
<gene>
    <name evidence="5" type="ORF">AM593_02458</name>
</gene>
<dbReference type="InterPro" id="IPR011990">
    <property type="entry name" value="TPR-like_helical_dom_sf"/>
</dbReference>
<protein>
    <recommendedName>
        <fullName evidence="4">Nephrocystin-3 TPR-repeats region domain-containing protein</fullName>
    </recommendedName>
</protein>
<sequence>MFAHQQMEKAALEYCFGKEEAKLIPQYRQNLIQYFSNSLRGRCPEILSYWQFVAADKNTMAQLYFNATRKMEELVGQYGGLITLERIADLYDSLGHFLKDLGQLNQAVSALQKALEIRETTLHPDHPIVARTHHILAGLYAQWGKFSTAEDFYKQALALYENEYGMDHPLVATELEALAQLYQRQDRHDQADPLKKRSVNIRKKQKSPKVTPMQTQAKTVVQRRALQLEELALGPDSPDNARILNELGVLYYLQNDFE</sequence>
<dbReference type="SMART" id="SM00028">
    <property type="entry name" value="TPR"/>
    <property type="match status" value="2"/>
</dbReference>
<keyword evidence="1" id="KW-0677">Repeat</keyword>
<keyword evidence="6" id="KW-1185">Reference proteome</keyword>
<dbReference type="Pfam" id="PF24885">
    <property type="entry name" value="TPR_NPHP3"/>
    <property type="match status" value="1"/>
</dbReference>
<comment type="caution">
    <text evidence="5">The sequence shown here is derived from an EMBL/GenBank/DDBJ whole genome shotgun (WGS) entry which is preliminary data.</text>
</comment>
<evidence type="ECO:0000313" key="6">
    <source>
        <dbReference type="Proteomes" id="UP000266721"/>
    </source>
</evidence>
<dbReference type="EMBL" id="KV591281">
    <property type="protein sequence ID" value="OPL21478.1"/>
    <property type="molecule type" value="Genomic_DNA"/>
</dbReference>